<organism evidence="1 2">
    <name type="scientific">Psophocarpus tetragonolobus</name>
    <name type="common">Winged bean</name>
    <name type="synonym">Dolichos tetragonolobus</name>
    <dbReference type="NCBI Taxonomy" id="3891"/>
    <lineage>
        <taxon>Eukaryota</taxon>
        <taxon>Viridiplantae</taxon>
        <taxon>Streptophyta</taxon>
        <taxon>Embryophyta</taxon>
        <taxon>Tracheophyta</taxon>
        <taxon>Spermatophyta</taxon>
        <taxon>Magnoliopsida</taxon>
        <taxon>eudicotyledons</taxon>
        <taxon>Gunneridae</taxon>
        <taxon>Pentapetalae</taxon>
        <taxon>rosids</taxon>
        <taxon>fabids</taxon>
        <taxon>Fabales</taxon>
        <taxon>Fabaceae</taxon>
        <taxon>Papilionoideae</taxon>
        <taxon>50 kb inversion clade</taxon>
        <taxon>NPAAA clade</taxon>
        <taxon>indigoferoid/millettioid clade</taxon>
        <taxon>Phaseoleae</taxon>
        <taxon>Psophocarpus</taxon>
    </lineage>
</organism>
<comment type="caution">
    <text evidence="1">The sequence shown here is derived from an EMBL/GenBank/DDBJ whole genome shotgun (WGS) entry which is preliminary data.</text>
</comment>
<dbReference type="EMBL" id="JAYMYS010000016">
    <property type="protein sequence ID" value="KAK7379830.1"/>
    <property type="molecule type" value="Genomic_DNA"/>
</dbReference>
<evidence type="ECO:0000313" key="1">
    <source>
        <dbReference type="EMBL" id="KAK7379830.1"/>
    </source>
</evidence>
<gene>
    <name evidence="1" type="ORF">VNO78_34355</name>
</gene>
<reference evidence="1 2" key="1">
    <citation type="submission" date="2024-01" db="EMBL/GenBank/DDBJ databases">
        <title>The genomes of 5 underutilized Papilionoideae crops provide insights into root nodulation and disease resistanc.</title>
        <authorList>
            <person name="Jiang F."/>
        </authorList>
    </citation>
    <scope>NUCLEOTIDE SEQUENCE [LARGE SCALE GENOMIC DNA]</scope>
    <source>
        <strain evidence="1">DUOXIRENSHENG_FW03</strain>
        <tissue evidence="1">Leaves</tissue>
    </source>
</reference>
<evidence type="ECO:0000313" key="2">
    <source>
        <dbReference type="Proteomes" id="UP001386955"/>
    </source>
</evidence>
<name>A0AAN9NV03_PSOTE</name>
<dbReference type="Proteomes" id="UP001386955">
    <property type="component" value="Unassembled WGS sequence"/>
</dbReference>
<proteinExistence type="predicted"/>
<dbReference type="AlphaFoldDB" id="A0AAN9NV03"/>
<sequence>MEVVPSNDYMALAPNRFFLEDGQRWIMVLGQETYLRIVNPKEKKTTLQWPLSLGRHSYNLFYSILFLSHQTHVNPLIGQQNCKIQNNLESSVYLDLFLIDSAVNSFRLKEVILPQNGCSIVRA</sequence>
<keyword evidence="2" id="KW-1185">Reference proteome</keyword>
<accession>A0AAN9NV03</accession>
<protein>
    <submittedName>
        <fullName evidence="1">Uncharacterized protein</fullName>
    </submittedName>
</protein>